<dbReference type="GO" id="GO:0016891">
    <property type="term" value="F:RNA endonuclease activity producing 5'-phosphomonoesters, hydrolytic mechanism"/>
    <property type="evidence" value="ECO:0007669"/>
    <property type="project" value="TreeGrafter"/>
</dbReference>
<comment type="function">
    <text evidence="6">DNA repair enzyme involved in the repair of deaminated bases. Selectively cleaves double-stranded DNA at the second phosphodiester bond 3' to a deoxyinosine leaving behind the intact lesion on the nicked DNA.</text>
</comment>
<evidence type="ECO:0000256" key="2">
    <source>
        <dbReference type="ARBA" id="ARBA00022490"/>
    </source>
</evidence>
<dbReference type="GO" id="GO:0006281">
    <property type="term" value="P:DNA repair"/>
    <property type="evidence" value="ECO:0007669"/>
    <property type="project" value="UniProtKB-UniRule"/>
</dbReference>
<keyword evidence="2 6" id="KW-0963">Cytoplasm</keyword>
<keyword evidence="6" id="KW-0479">Metal-binding</keyword>
<dbReference type="PANTHER" id="PTHR28511">
    <property type="entry name" value="ENDONUCLEASE V"/>
    <property type="match status" value="1"/>
</dbReference>
<dbReference type="Pfam" id="PF04493">
    <property type="entry name" value="Endonuclease_5"/>
    <property type="match status" value="1"/>
</dbReference>
<evidence type="ECO:0000256" key="1">
    <source>
        <dbReference type="ARBA" id="ARBA00004496"/>
    </source>
</evidence>
<comment type="similarity">
    <text evidence="6">Belongs to the endonuclease V family.</text>
</comment>
<organism evidence="7">
    <name type="scientific">Desulfacinum infernum</name>
    <dbReference type="NCBI Taxonomy" id="35837"/>
    <lineage>
        <taxon>Bacteria</taxon>
        <taxon>Pseudomonadati</taxon>
        <taxon>Thermodesulfobacteriota</taxon>
        <taxon>Syntrophobacteria</taxon>
        <taxon>Syntrophobacterales</taxon>
        <taxon>Syntrophobacteraceae</taxon>
        <taxon>Desulfacinum</taxon>
    </lineage>
</organism>
<evidence type="ECO:0000256" key="4">
    <source>
        <dbReference type="ARBA" id="ARBA00022759"/>
    </source>
</evidence>
<evidence type="ECO:0000256" key="6">
    <source>
        <dbReference type="HAMAP-Rule" id="MF_00801"/>
    </source>
</evidence>
<comment type="catalytic activity">
    <reaction evidence="6">
        <text>Endonucleolytic cleavage at apurinic or apyrimidinic sites to products with a 5'-phosphate.</text>
        <dbReference type="EC" id="3.1.21.7"/>
    </reaction>
</comment>
<evidence type="ECO:0000313" key="7">
    <source>
        <dbReference type="EMBL" id="HFK95758.1"/>
    </source>
</evidence>
<protein>
    <recommendedName>
        <fullName evidence="6">Endonuclease V</fullName>
        <ecNumber evidence="6">3.1.21.7</ecNumber>
    </recommendedName>
    <alternativeName>
        <fullName evidence="6">Deoxyinosine 3'endonuclease</fullName>
    </alternativeName>
    <alternativeName>
        <fullName evidence="6">Deoxyribonuclease V</fullName>
        <shortName evidence="6">DNase V</shortName>
    </alternativeName>
</protein>
<dbReference type="GO" id="GO:0043737">
    <property type="term" value="F:deoxyribonuclease V activity"/>
    <property type="evidence" value="ECO:0007669"/>
    <property type="project" value="UniProtKB-UniRule"/>
</dbReference>
<keyword evidence="5 6" id="KW-0378">Hydrolase</keyword>
<evidence type="ECO:0000256" key="3">
    <source>
        <dbReference type="ARBA" id="ARBA00022722"/>
    </source>
</evidence>
<dbReference type="HAMAP" id="MF_00801">
    <property type="entry name" value="Endonuclease_5"/>
    <property type="match status" value="1"/>
</dbReference>
<comment type="subcellular location">
    <subcellularLocation>
        <location evidence="1 6">Cytoplasm</location>
    </subcellularLocation>
</comment>
<dbReference type="EMBL" id="DSTK01000004">
    <property type="protein sequence ID" value="HFK95758.1"/>
    <property type="molecule type" value="Genomic_DNA"/>
</dbReference>
<dbReference type="CDD" id="cd06559">
    <property type="entry name" value="Endonuclease_V"/>
    <property type="match status" value="1"/>
</dbReference>
<dbReference type="GO" id="GO:0000287">
    <property type="term" value="F:magnesium ion binding"/>
    <property type="evidence" value="ECO:0007669"/>
    <property type="project" value="UniProtKB-UniRule"/>
</dbReference>
<dbReference type="InterPro" id="IPR007581">
    <property type="entry name" value="Endonuclease-V"/>
</dbReference>
<dbReference type="NCBIfam" id="NF008629">
    <property type="entry name" value="PRK11617.1"/>
    <property type="match status" value="1"/>
</dbReference>
<sequence length="219" mass="24261">MDRLSPREARELQEHLAGRVHLQPLPASFSVLAAADLSYLKESRELIAVIVTFSWPDLSPLETVHVTGPIRFPYVPGLLSFREIPAMLQAYERLRHPPDVFLCDGQGLAHPRRFGLACHLGVLLGLPTVGCAKTRLCGDHAPLGPLRGDRQPLLLDGAHVGYVYRSKTRVKPLYVSPGHLADCDSALHLVERCLGPYRIPEPLRMAHHAAAMLRKRACL</sequence>
<keyword evidence="3 6" id="KW-0540">Nuclease</keyword>
<keyword evidence="6" id="KW-0234">DNA repair</keyword>
<comment type="caution">
    <text evidence="7">The sequence shown here is derived from an EMBL/GenBank/DDBJ whole genome shotgun (WGS) entry which is preliminary data.</text>
</comment>
<dbReference type="GO" id="GO:0003727">
    <property type="term" value="F:single-stranded RNA binding"/>
    <property type="evidence" value="ECO:0007669"/>
    <property type="project" value="TreeGrafter"/>
</dbReference>
<reference evidence="7" key="1">
    <citation type="journal article" date="2020" name="mSystems">
        <title>Genome- and Community-Level Interaction Insights into Carbon Utilization and Element Cycling Functions of Hydrothermarchaeota in Hydrothermal Sediment.</title>
        <authorList>
            <person name="Zhou Z."/>
            <person name="Liu Y."/>
            <person name="Xu W."/>
            <person name="Pan J."/>
            <person name="Luo Z.H."/>
            <person name="Li M."/>
        </authorList>
    </citation>
    <scope>NUCLEOTIDE SEQUENCE [LARGE SCALE GENOMIC DNA]</scope>
    <source>
        <strain evidence="7">SpSt-456</strain>
    </source>
</reference>
<keyword evidence="6" id="KW-0460">Magnesium</keyword>
<name>A0A831ZXG0_9BACT</name>
<proteinExistence type="inferred from homology"/>
<feature type="site" description="Interaction with target DNA" evidence="6">
    <location>
        <position position="74"/>
    </location>
</feature>
<dbReference type="PANTHER" id="PTHR28511:SF1">
    <property type="entry name" value="ENDONUCLEASE V"/>
    <property type="match status" value="1"/>
</dbReference>
<keyword evidence="4 6" id="KW-0255">Endonuclease</keyword>
<dbReference type="GO" id="GO:0005737">
    <property type="term" value="C:cytoplasm"/>
    <property type="evidence" value="ECO:0007669"/>
    <property type="project" value="UniProtKB-SubCell"/>
</dbReference>
<keyword evidence="6" id="KW-0227">DNA damage</keyword>
<dbReference type="EC" id="3.1.21.7" evidence="6"/>
<accession>A0A831ZXG0</accession>
<gene>
    <name evidence="6" type="primary">nfi</name>
    <name evidence="7" type="ORF">ENS06_00355</name>
</gene>
<comment type="cofactor">
    <cofactor evidence="6">
        <name>Mg(2+)</name>
        <dbReference type="ChEBI" id="CHEBI:18420"/>
    </cofactor>
</comment>
<feature type="binding site" evidence="6">
    <location>
        <position position="104"/>
    </location>
    <ligand>
        <name>Mg(2+)</name>
        <dbReference type="ChEBI" id="CHEBI:18420"/>
    </ligand>
</feature>
<dbReference type="AlphaFoldDB" id="A0A831ZXG0"/>
<dbReference type="Gene3D" id="3.30.2170.10">
    <property type="entry name" value="archaeoglobus fulgidus dsm 4304 superfamily"/>
    <property type="match status" value="1"/>
</dbReference>
<evidence type="ECO:0000256" key="5">
    <source>
        <dbReference type="ARBA" id="ARBA00022801"/>
    </source>
</evidence>
<feature type="binding site" evidence="6">
    <location>
        <position position="36"/>
    </location>
    <ligand>
        <name>Mg(2+)</name>
        <dbReference type="ChEBI" id="CHEBI:18420"/>
    </ligand>
</feature>